<evidence type="ECO:0000256" key="6">
    <source>
        <dbReference type="SAM" id="Phobius"/>
    </source>
</evidence>
<evidence type="ECO:0000256" key="5">
    <source>
        <dbReference type="ARBA" id="ARBA00023136"/>
    </source>
</evidence>
<dbReference type="GO" id="GO:0015628">
    <property type="term" value="P:protein secretion by the type II secretion system"/>
    <property type="evidence" value="ECO:0007669"/>
    <property type="project" value="InterPro"/>
</dbReference>
<reference evidence="7 8" key="1">
    <citation type="journal article" date="2017" name="ISME J.">
        <title>Potential for microbial H2 and metal transformations associated with novel bacteria and archaea in deep terrestrial subsurface sediments.</title>
        <authorList>
            <person name="Hernsdorf A.W."/>
            <person name="Amano Y."/>
            <person name="Miyakawa K."/>
            <person name="Ise K."/>
            <person name="Suzuki Y."/>
            <person name="Anantharaman K."/>
            <person name="Probst A."/>
            <person name="Burstein D."/>
            <person name="Thomas B.C."/>
            <person name="Banfield J.F."/>
        </authorList>
    </citation>
    <scope>NUCLEOTIDE SEQUENCE [LARGE SCALE GENOMIC DNA]</scope>
    <source>
        <strain evidence="7">HGW-Kuenenbacteria-1</strain>
    </source>
</reference>
<evidence type="ECO:0000256" key="1">
    <source>
        <dbReference type="ARBA" id="ARBA00004167"/>
    </source>
</evidence>
<dbReference type="InterPro" id="IPR012902">
    <property type="entry name" value="N_methyl_site"/>
</dbReference>
<evidence type="ECO:0008006" key="9">
    <source>
        <dbReference type="Google" id="ProtNLM"/>
    </source>
</evidence>
<dbReference type="InterPro" id="IPR000983">
    <property type="entry name" value="Bac_GSPG_pilin"/>
</dbReference>
<accession>A0A2N1UMN6</accession>
<evidence type="ECO:0000256" key="3">
    <source>
        <dbReference type="ARBA" id="ARBA00022692"/>
    </source>
</evidence>
<evidence type="ECO:0000313" key="8">
    <source>
        <dbReference type="Proteomes" id="UP000233414"/>
    </source>
</evidence>
<feature type="transmembrane region" description="Helical" evidence="6">
    <location>
        <begin position="12"/>
        <end position="36"/>
    </location>
</feature>
<dbReference type="PANTHER" id="PTHR30093:SF44">
    <property type="entry name" value="TYPE II SECRETION SYSTEM CORE PROTEIN G"/>
    <property type="match status" value="1"/>
</dbReference>
<dbReference type="Pfam" id="PF07963">
    <property type="entry name" value="N_methyl"/>
    <property type="match status" value="1"/>
</dbReference>
<protein>
    <recommendedName>
        <fullName evidence="9">Type II secretion system protein GspG C-terminal domain-containing protein</fullName>
    </recommendedName>
</protein>
<gene>
    <name evidence="7" type="ORF">CVV26_03435</name>
</gene>
<proteinExistence type="predicted"/>
<dbReference type="NCBIfam" id="TIGR02532">
    <property type="entry name" value="IV_pilin_GFxxxE"/>
    <property type="match status" value="1"/>
</dbReference>
<dbReference type="GO" id="GO:0015627">
    <property type="term" value="C:type II protein secretion system complex"/>
    <property type="evidence" value="ECO:0007669"/>
    <property type="project" value="InterPro"/>
</dbReference>
<organism evidence="7 8">
    <name type="scientific">Candidatus Kuenenbacteria bacterium HGW-Kuenenbacteria-1</name>
    <dbReference type="NCBI Taxonomy" id="2013812"/>
    <lineage>
        <taxon>Bacteria</taxon>
        <taxon>Candidatus Kueneniibacteriota</taxon>
    </lineage>
</organism>
<name>A0A2N1UMN6_9BACT</name>
<dbReference type="InterPro" id="IPR045584">
    <property type="entry name" value="Pilin-like"/>
</dbReference>
<comment type="subcellular location">
    <subcellularLocation>
        <location evidence="1">Membrane</location>
        <topology evidence="1">Single-pass membrane protein</topology>
    </subcellularLocation>
</comment>
<dbReference type="PRINTS" id="PR00813">
    <property type="entry name" value="BCTERIALGSPG"/>
</dbReference>
<keyword evidence="5 6" id="KW-0472">Membrane</keyword>
<dbReference type="GO" id="GO:0016020">
    <property type="term" value="C:membrane"/>
    <property type="evidence" value="ECO:0007669"/>
    <property type="project" value="UniProtKB-SubCell"/>
</dbReference>
<dbReference type="Gene3D" id="3.30.700.10">
    <property type="entry name" value="Glycoprotein, Type 4 Pilin"/>
    <property type="match status" value="1"/>
</dbReference>
<sequence>MVKQNNNKGFGLIELLVVIAIIALLSTIAIVSLNGAKEKARDAKRIADTKQIRTALDMYFNEKELFPIITEIITLGGGDAVCLDKNGFAISCEEPIYMKPIYPAPFPPLNNKYTYISTNSGNDYQLSFTLEKPNINLGVGINCIATKDKVECKE</sequence>
<keyword evidence="4 6" id="KW-1133">Transmembrane helix</keyword>
<dbReference type="Proteomes" id="UP000233414">
    <property type="component" value="Unassembled WGS sequence"/>
</dbReference>
<dbReference type="SUPFAM" id="SSF54523">
    <property type="entry name" value="Pili subunits"/>
    <property type="match status" value="1"/>
</dbReference>
<dbReference type="AlphaFoldDB" id="A0A2N1UMN6"/>
<dbReference type="EMBL" id="PGYQ01000024">
    <property type="protein sequence ID" value="PKL71970.1"/>
    <property type="molecule type" value="Genomic_DNA"/>
</dbReference>
<evidence type="ECO:0000256" key="2">
    <source>
        <dbReference type="ARBA" id="ARBA00022481"/>
    </source>
</evidence>
<keyword evidence="2" id="KW-0488">Methylation</keyword>
<dbReference type="PANTHER" id="PTHR30093">
    <property type="entry name" value="GENERAL SECRETION PATHWAY PROTEIN G"/>
    <property type="match status" value="1"/>
</dbReference>
<comment type="caution">
    <text evidence="7">The sequence shown here is derived from an EMBL/GenBank/DDBJ whole genome shotgun (WGS) entry which is preliminary data.</text>
</comment>
<keyword evidence="3 6" id="KW-0812">Transmembrane</keyword>
<evidence type="ECO:0000256" key="4">
    <source>
        <dbReference type="ARBA" id="ARBA00022989"/>
    </source>
</evidence>
<evidence type="ECO:0000313" key="7">
    <source>
        <dbReference type="EMBL" id="PKL71970.1"/>
    </source>
</evidence>